<evidence type="ECO:0000313" key="3">
    <source>
        <dbReference type="EMBL" id="CDI05018.1"/>
    </source>
</evidence>
<dbReference type="Proteomes" id="UP000018159">
    <property type="component" value="Unassembled WGS sequence"/>
</dbReference>
<gene>
    <name evidence="3" type="ORF">NITUZ_140093</name>
</gene>
<dbReference type="InterPro" id="IPR046260">
    <property type="entry name" value="HFX_2341-like_N"/>
</dbReference>
<dbReference type="Pfam" id="PF22665">
    <property type="entry name" value="WHD_DUF6293"/>
    <property type="match status" value="1"/>
</dbReference>
<comment type="caution">
    <text evidence="3">The sequence shown here is derived from an EMBL/GenBank/DDBJ whole genome shotgun (WGS) entry which is preliminary data.</text>
</comment>
<accession>V6ARG0</accession>
<dbReference type="AlphaFoldDB" id="V6ARG0"/>
<protein>
    <submittedName>
        <fullName evidence="3">Uncharacterized protein</fullName>
    </submittedName>
</protein>
<evidence type="ECO:0000259" key="2">
    <source>
        <dbReference type="Pfam" id="PF22665"/>
    </source>
</evidence>
<dbReference type="OrthoDB" id="142096at2157"/>
<dbReference type="Pfam" id="PF19810">
    <property type="entry name" value="HFX_2341_N"/>
    <property type="match status" value="1"/>
</dbReference>
<organism evidence="3 4">
    <name type="scientific">Candidatus Nitrosotenuis uzonensis</name>
    <dbReference type="NCBI Taxonomy" id="1407055"/>
    <lineage>
        <taxon>Archaea</taxon>
        <taxon>Nitrososphaerota</taxon>
        <taxon>Candidatus Nitrosotenuis</taxon>
    </lineage>
</organism>
<feature type="domain" description="HFX-2341-like N-terminal" evidence="1">
    <location>
        <begin position="8"/>
        <end position="131"/>
    </location>
</feature>
<evidence type="ECO:0000259" key="1">
    <source>
        <dbReference type="Pfam" id="PF19810"/>
    </source>
</evidence>
<dbReference type="EMBL" id="CBTY010000006">
    <property type="protein sequence ID" value="CDI05018.1"/>
    <property type="molecule type" value="Genomic_DNA"/>
</dbReference>
<name>V6ARG0_9ARCH</name>
<dbReference type="STRING" id="1407055.NITUZ_140093"/>
<evidence type="ECO:0000313" key="4">
    <source>
        <dbReference type="Proteomes" id="UP000018159"/>
    </source>
</evidence>
<dbReference type="RefSeq" id="WP_048194362.1">
    <property type="nucleotide sequence ID" value="NZ_CBTY010000006.1"/>
</dbReference>
<dbReference type="InterPro" id="IPR054162">
    <property type="entry name" value="DUF6293_C"/>
</dbReference>
<sequence length="247" mass="28582">MSNLTTLRVHIAPVGFEIDRVVMPAKEMKADKVWLLVHEKPSEDKAGSYIEKIQKQLQREKIRVVKEYHDRLDLFNIIKSVKRIIESEQKNTLYVNLASGSKIQAIACMMACMMFNENNSIIPFYAEAERYSGFEGKQMSYGVKNLIQIPAYQIHTPRPELILALKIIRDHGGKITKKQMADIAERDHLITVNAREENLTQARFASLDKNIIQPLENQWKFVRVEKIGRNRWIELTEDGINASEFLI</sequence>
<keyword evidence="4" id="KW-1185">Reference proteome</keyword>
<reference evidence="3 4" key="1">
    <citation type="journal article" date="2013" name="PLoS ONE">
        <title>Enrichment and Genome Sequence of the Group I.1a Ammonia-Oxidizing Archaeon ?Ca. Nitrosotenuis uzonensis? Representing a Clade Globally.</title>
        <authorList>
            <person name="Lebedeva E.V."/>
            <person name="Hatzenpichler R."/>
            <person name="Pelletier E."/>
            <person name="Schuster N."/>
            <person name="Hauzmayer S."/>
            <person name="Bulaev A."/>
            <person name="Grigor'eva N.V."/>
            <person name="Galushko A."/>
            <person name="Schmid M."/>
            <person name="Palatinszky M."/>
            <person name="Le Paslier D."/>
            <person name="Daims H."/>
            <person name="Wagner M."/>
        </authorList>
    </citation>
    <scope>NUCLEOTIDE SEQUENCE [LARGE SCALE GENOMIC DNA]</scope>
    <source>
        <strain evidence="3 4">N4</strain>
    </source>
</reference>
<feature type="domain" description="DUF6293" evidence="2">
    <location>
        <begin position="148"/>
        <end position="244"/>
    </location>
</feature>
<proteinExistence type="predicted"/>
<dbReference type="Gene3D" id="3.40.50.11700">
    <property type="match status" value="1"/>
</dbReference>